<dbReference type="Pfam" id="PF04018">
    <property type="entry name" value="VCA0040-like"/>
    <property type="match status" value="1"/>
</dbReference>
<accession>A0A562QGN2</accession>
<feature type="transmembrane region" description="Helical" evidence="1">
    <location>
        <begin position="53"/>
        <end position="73"/>
    </location>
</feature>
<evidence type="ECO:0000313" key="3">
    <source>
        <dbReference type="Proteomes" id="UP000315711"/>
    </source>
</evidence>
<evidence type="ECO:0000256" key="1">
    <source>
        <dbReference type="SAM" id="Phobius"/>
    </source>
</evidence>
<evidence type="ECO:0000313" key="2">
    <source>
        <dbReference type="EMBL" id="TWI55917.1"/>
    </source>
</evidence>
<dbReference type="AlphaFoldDB" id="A0A562QGN2"/>
<reference evidence="2 3" key="1">
    <citation type="journal article" date="2015" name="Stand. Genomic Sci.">
        <title>Genomic Encyclopedia of Bacterial and Archaeal Type Strains, Phase III: the genomes of soil and plant-associated and newly described type strains.</title>
        <authorList>
            <person name="Whitman W.B."/>
            <person name="Woyke T."/>
            <person name="Klenk H.P."/>
            <person name="Zhou Y."/>
            <person name="Lilburn T.G."/>
            <person name="Beck B.J."/>
            <person name="De Vos P."/>
            <person name="Vandamme P."/>
            <person name="Eisen J.A."/>
            <person name="Garrity G."/>
            <person name="Hugenholtz P."/>
            <person name="Kyrpides N.C."/>
        </authorList>
    </citation>
    <scope>NUCLEOTIDE SEQUENCE [LARGE SCALE GENOMIC DNA]</scope>
    <source>
        <strain evidence="2 3">CGMCC 1.10116</strain>
    </source>
</reference>
<gene>
    <name evidence="2" type="ORF">IQ10_02480</name>
</gene>
<dbReference type="EMBL" id="VLKZ01000006">
    <property type="protein sequence ID" value="TWI55917.1"/>
    <property type="molecule type" value="Genomic_DNA"/>
</dbReference>
<feature type="transmembrane region" description="Helical" evidence="1">
    <location>
        <begin position="85"/>
        <end position="101"/>
    </location>
</feature>
<comment type="caution">
    <text evidence="2">The sequence shown here is derived from an EMBL/GenBank/DDBJ whole genome shotgun (WGS) entry which is preliminary data.</text>
</comment>
<feature type="transmembrane region" description="Helical" evidence="1">
    <location>
        <begin position="12"/>
        <end position="33"/>
    </location>
</feature>
<keyword evidence="1" id="KW-0472">Membrane</keyword>
<feature type="transmembrane region" description="Helical" evidence="1">
    <location>
        <begin position="113"/>
        <end position="131"/>
    </location>
</feature>
<protein>
    <submittedName>
        <fullName evidence="2">Putative membrane protein</fullName>
    </submittedName>
</protein>
<dbReference type="Proteomes" id="UP000315711">
    <property type="component" value="Unassembled WGS sequence"/>
</dbReference>
<feature type="transmembrane region" description="Helical" evidence="1">
    <location>
        <begin position="151"/>
        <end position="179"/>
    </location>
</feature>
<sequence>MFQWRNAFKGMVIGVTDLIPGVSGGTIALLLGIYQSLVASINGLLTKDWKKSILFLLPIGLGIGIALITVSRLIEWLLVEHPQPTFFFFLGLIIGIIPTLLKDINYKQSFRSSHYVLLALAAVLVAVTVFVKDNELAAVMSELTLGDYTLLFFAGWLASSAMILPGVSGSFMLLLLGMYPTVINALSTFNIPVIITVGLGVAIGLILTSKLISFLLTTYKTSTYAVMIGFVIGSMVVIYPGIASNGLLLFVSILTFLVGIVVATLLSRVEKGKTSAKLIA</sequence>
<dbReference type="PANTHER" id="PTHR37308:SF1">
    <property type="entry name" value="POLYPRENYL-PHOSPHATE TRANSPORTER"/>
    <property type="match status" value="1"/>
</dbReference>
<proteinExistence type="predicted"/>
<keyword evidence="1" id="KW-1133">Transmembrane helix</keyword>
<feature type="transmembrane region" description="Helical" evidence="1">
    <location>
        <begin position="224"/>
        <end position="242"/>
    </location>
</feature>
<organism evidence="2 3">
    <name type="scientific">Halalkalibacter nanhaiisediminis</name>
    <dbReference type="NCBI Taxonomy" id="688079"/>
    <lineage>
        <taxon>Bacteria</taxon>
        <taxon>Bacillati</taxon>
        <taxon>Bacillota</taxon>
        <taxon>Bacilli</taxon>
        <taxon>Bacillales</taxon>
        <taxon>Bacillaceae</taxon>
        <taxon>Halalkalibacter</taxon>
    </lineage>
</organism>
<feature type="transmembrane region" description="Helical" evidence="1">
    <location>
        <begin position="191"/>
        <end position="212"/>
    </location>
</feature>
<dbReference type="PANTHER" id="PTHR37308">
    <property type="entry name" value="INTEGRAL MEMBRANE PROTEIN"/>
    <property type="match status" value="1"/>
</dbReference>
<feature type="transmembrane region" description="Helical" evidence="1">
    <location>
        <begin position="248"/>
        <end position="267"/>
    </location>
</feature>
<keyword evidence="1" id="KW-0812">Transmembrane</keyword>
<dbReference type="InterPro" id="IPR007163">
    <property type="entry name" value="VCA0040-like"/>
</dbReference>
<keyword evidence="3" id="KW-1185">Reference proteome</keyword>
<name>A0A562QGN2_9BACI</name>